<gene>
    <name evidence="2" type="ORF">H1R20_g7008</name>
</gene>
<organism evidence="2 3">
    <name type="scientific">Candolleomyces eurysporus</name>
    <dbReference type="NCBI Taxonomy" id="2828524"/>
    <lineage>
        <taxon>Eukaryota</taxon>
        <taxon>Fungi</taxon>
        <taxon>Dikarya</taxon>
        <taxon>Basidiomycota</taxon>
        <taxon>Agaricomycotina</taxon>
        <taxon>Agaricomycetes</taxon>
        <taxon>Agaricomycetidae</taxon>
        <taxon>Agaricales</taxon>
        <taxon>Agaricineae</taxon>
        <taxon>Psathyrellaceae</taxon>
        <taxon>Candolleomyces</taxon>
    </lineage>
</organism>
<evidence type="ECO:0000256" key="1">
    <source>
        <dbReference type="SAM" id="MobiDB-lite"/>
    </source>
</evidence>
<dbReference type="AlphaFoldDB" id="A0A9W8J8G6"/>
<keyword evidence="3" id="KW-1185">Reference proteome</keyword>
<feature type="compositionally biased region" description="Polar residues" evidence="1">
    <location>
        <begin position="11"/>
        <end position="32"/>
    </location>
</feature>
<comment type="caution">
    <text evidence="2">The sequence shown here is derived from an EMBL/GenBank/DDBJ whole genome shotgun (WGS) entry which is preliminary data.</text>
</comment>
<dbReference type="OrthoDB" id="10306984at2759"/>
<feature type="compositionally biased region" description="Polar residues" evidence="1">
    <location>
        <begin position="71"/>
        <end position="82"/>
    </location>
</feature>
<evidence type="ECO:0000313" key="2">
    <source>
        <dbReference type="EMBL" id="KAJ2930075.1"/>
    </source>
</evidence>
<feature type="region of interest" description="Disordered" evidence="1">
    <location>
        <begin position="64"/>
        <end position="156"/>
    </location>
</feature>
<dbReference type="Proteomes" id="UP001140091">
    <property type="component" value="Unassembled WGS sequence"/>
</dbReference>
<dbReference type="EMBL" id="JANBPK010000850">
    <property type="protein sequence ID" value="KAJ2930075.1"/>
    <property type="molecule type" value="Genomic_DNA"/>
</dbReference>
<name>A0A9W8J8G6_9AGAR</name>
<evidence type="ECO:0000313" key="3">
    <source>
        <dbReference type="Proteomes" id="UP001140091"/>
    </source>
</evidence>
<reference evidence="2" key="1">
    <citation type="submission" date="2022-06" db="EMBL/GenBank/DDBJ databases">
        <title>Genome Sequence of Candolleomyces eurysporus.</title>
        <authorList>
            <person name="Buettner E."/>
        </authorList>
    </citation>
    <scope>NUCLEOTIDE SEQUENCE</scope>
    <source>
        <strain evidence="2">VTCC 930004</strain>
    </source>
</reference>
<accession>A0A9W8J8G6</accession>
<feature type="non-terminal residue" evidence="2">
    <location>
        <position position="288"/>
    </location>
</feature>
<feature type="region of interest" description="Disordered" evidence="1">
    <location>
        <begin position="1"/>
        <end position="52"/>
    </location>
</feature>
<feature type="compositionally biased region" description="Polar residues" evidence="1">
    <location>
        <begin position="95"/>
        <end position="116"/>
    </location>
</feature>
<protein>
    <submittedName>
        <fullName evidence="2">Uncharacterized protein</fullName>
    </submittedName>
</protein>
<feature type="compositionally biased region" description="Polar residues" evidence="1">
    <location>
        <begin position="134"/>
        <end position="144"/>
    </location>
</feature>
<proteinExistence type="predicted"/>
<sequence>MDNIRPVIPRSTATAGNSFSQTTENLHPTSERASAIDGGTSAKMKPLAGKDHMAEVNPTVDSLDELEESHSQQPTNQSTVKEPSSFKPNARATAWQWNPTASTNPTVTTPANNGDTDNLHKPQPRYAASDWEGASNSTRSTQLIGTAPPKQSEKEYYTWDASPPPQATLGPFSSSETPSRLNGNLPEYFPNGVSGWTQENPSISLDGVAPHFQILIDVLWDFQSQGITSVDRGGTLLNLLQQRDPYILVAAGTAWYKSPFALYLQQAYEAGIISSPTGRIQLAPGYRY</sequence>